<dbReference type="AlphaFoldDB" id="A0AAN7VDJ3"/>
<gene>
    <name evidence="3" type="ORF">RI129_006118</name>
</gene>
<dbReference type="InterPro" id="IPR055469">
    <property type="entry name" value="DUF7041"/>
</dbReference>
<dbReference type="PANTHER" id="PTHR33327:SF3">
    <property type="entry name" value="RNA-DIRECTED DNA POLYMERASE"/>
    <property type="match status" value="1"/>
</dbReference>
<keyword evidence="4" id="KW-1185">Reference proteome</keyword>
<dbReference type="EMBL" id="JAVRBK010000004">
    <property type="protein sequence ID" value="KAK5644818.1"/>
    <property type="molecule type" value="Genomic_DNA"/>
</dbReference>
<evidence type="ECO:0000259" key="2">
    <source>
        <dbReference type="Pfam" id="PF23055"/>
    </source>
</evidence>
<accession>A0AAN7VDJ3</accession>
<feature type="compositionally biased region" description="Basic residues" evidence="1">
    <location>
        <begin position="225"/>
        <end position="237"/>
    </location>
</feature>
<dbReference type="PANTHER" id="PTHR33327">
    <property type="entry name" value="ENDONUCLEASE"/>
    <property type="match status" value="1"/>
</dbReference>
<dbReference type="Pfam" id="PF23055">
    <property type="entry name" value="DUF7041"/>
    <property type="match status" value="1"/>
</dbReference>
<sequence>MPDNNPTANATPTERVTFRLPPFWPEQPAAWFAQVEGQFNLYGITDDEKKYYSVVSNLDTRYASEVVDIIISPPNAQKYEKLKRELVDRLSTSQEEKTKQLLEFEELGDRKPSQFLRHLRGLAGSTVPDDLLRTIWSGRLPPYTQAILATVKAQPLDDAAKLADQISETWPQGNTLTTPSCSTVSQKIETTGETFEVSTIIHQLDAISKRLEDIEGNRSRSRDQKRYHRNSRSQSRSRPRENNPKYCFYHNRFAEKARKCTNPCEYPKNQ</sequence>
<evidence type="ECO:0000313" key="4">
    <source>
        <dbReference type="Proteomes" id="UP001329430"/>
    </source>
</evidence>
<comment type="caution">
    <text evidence="3">The sequence shown here is derived from an EMBL/GenBank/DDBJ whole genome shotgun (WGS) entry which is preliminary data.</text>
</comment>
<feature type="region of interest" description="Disordered" evidence="1">
    <location>
        <begin position="215"/>
        <end position="245"/>
    </location>
</feature>
<feature type="domain" description="DUF7041" evidence="2">
    <location>
        <begin position="20"/>
        <end position="103"/>
    </location>
</feature>
<proteinExistence type="predicted"/>
<protein>
    <recommendedName>
        <fullName evidence="2">DUF7041 domain-containing protein</fullName>
    </recommendedName>
</protein>
<evidence type="ECO:0000313" key="3">
    <source>
        <dbReference type="EMBL" id="KAK5644818.1"/>
    </source>
</evidence>
<feature type="compositionally biased region" description="Basic and acidic residues" evidence="1">
    <location>
        <begin position="215"/>
        <end position="224"/>
    </location>
</feature>
<reference evidence="3 4" key="1">
    <citation type="journal article" date="2024" name="Insects">
        <title>An Improved Chromosome-Level Genome Assembly of the Firefly Pyrocoelia pectoralis.</title>
        <authorList>
            <person name="Fu X."/>
            <person name="Meyer-Rochow V.B."/>
            <person name="Ballantyne L."/>
            <person name="Zhu X."/>
        </authorList>
    </citation>
    <scope>NUCLEOTIDE SEQUENCE [LARGE SCALE GENOMIC DNA]</scope>
    <source>
        <strain evidence="3">XCY_ONT2</strain>
    </source>
</reference>
<evidence type="ECO:0000256" key="1">
    <source>
        <dbReference type="SAM" id="MobiDB-lite"/>
    </source>
</evidence>
<organism evidence="3 4">
    <name type="scientific">Pyrocoelia pectoralis</name>
    <dbReference type="NCBI Taxonomy" id="417401"/>
    <lineage>
        <taxon>Eukaryota</taxon>
        <taxon>Metazoa</taxon>
        <taxon>Ecdysozoa</taxon>
        <taxon>Arthropoda</taxon>
        <taxon>Hexapoda</taxon>
        <taxon>Insecta</taxon>
        <taxon>Pterygota</taxon>
        <taxon>Neoptera</taxon>
        <taxon>Endopterygota</taxon>
        <taxon>Coleoptera</taxon>
        <taxon>Polyphaga</taxon>
        <taxon>Elateriformia</taxon>
        <taxon>Elateroidea</taxon>
        <taxon>Lampyridae</taxon>
        <taxon>Lampyrinae</taxon>
        <taxon>Pyrocoelia</taxon>
    </lineage>
</organism>
<dbReference type="Proteomes" id="UP001329430">
    <property type="component" value="Chromosome 4"/>
</dbReference>
<name>A0AAN7VDJ3_9COLE</name>